<protein>
    <submittedName>
        <fullName evidence="1">Haloacid dehalogenase</fullName>
    </submittedName>
</protein>
<sequence>MHHQAGRPPQTLDWTQIDDVLLDMDGTLLDRHFDNFFFEEELPRRYAAKHALPFEEARDRLMGMYRSVEGELAWTDLHYWTERVDIDVVAMHRELDHMIGFLPDAEEFLMSLRRLGKRVTILTNAHRAGVEVKAAKTGLDRQVDRIVDAFEVGWLKMRSEYWPTCRELVGFEPSRALYIDDDEQCLAAAAQFGIGRILHRSKSSSQASAVPSLRFHSIETFQSILPG</sequence>
<accession>A0ABN7KUX8</accession>
<dbReference type="InterPro" id="IPR050155">
    <property type="entry name" value="HAD-like_hydrolase_sf"/>
</dbReference>
<dbReference type="PANTHER" id="PTHR43434">
    <property type="entry name" value="PHOSPHOGLYCOLATE PHOSPHATASE"/>
    <property type="match status" value="1"/>
</dbReference>
<comment type="caution">
    <text evidence="1">The sequence shown here is derived from an EMBL/GenBank/DDBJ whole genome shotgun (WGS) entry which is preliminary data.</text>
</comment>
<dbReference type="RefSeq" id="WP_213041140.1">
    <property type="nucleotide sequence ID" value="NZ_CAJNBJ010000001.1"/>
</dbReference>
<keyword evidence="2" id="KW-1185">Reference proteome</keyword>
<dbReference type="Gene3D" id="3.40.50.1000">
    <property type="entry name" value="HAD superfamily/HAD-like"/>
    <property type="match status" value="1"/>
</dbReference>
<dbReference type="SUPFAM" id="SSF56784">
    <property type="entry name" value="HAD-like"/>
    <property type="match status" value="1"/>
</dbReference>
<name>A0ABN7KUX8_9BACT</name>
<dbReference type="SFLD" id="SFLDG01129">
    <property type="entry name" value="C1.5:_HAD__Beta-PGM__Phosphata"/>
    <property type="match status" value="1"/>
</dbReference>
<evidence type="ECO:0000313" key="2">
    <source>
        <dbReference type="Proteomes" id="UP000675880"/>
    </source>
</evidence>
<dbReference type="Pfam" id="PF00702">
    <property type="entry name" value="Hydrolase"/>
    <property type="match status" value="1"/>
</dbReference>
<dbReference type="Proteomes" id="UP000675880">
    <property type="component" value="Unassembled WGS sequence"/>
</dbReference>
<reference evidence="1 2" key="1">
    <citation type="submission" date="2021-02" db="EMBL/GenBank/DDBJ databases">
        <authorList>
            <person name="Han P."/>
        </authorList>
    </citation>
    <scope>NUCLEOTIDE SEQUENCE [LARGE SCALE GENOMIC DNA]</scope>
    <source>
        <strain evidence="1">Candidatus Nitrospira sp. ZN2</strain>
    </source>
</reference>
<evidence type="ECO:0000313" key="1">
    <source>
        <dbReference type="EMBL" id="CAE6714669.1"/>
    </source>
</evidence>
<dbReference type="SFLD" id="SFLDS00003">
    <property type="entry name" value="Haloacid_Dehalogenase"/>
    <property type="match status" value="1"/>
</dbReference>
<dbReference type="InterPro" id="IPR023214">
    <property type="entry name" value="HAD_sf"/>
</dbReference>
<dbReference type="InterPro" id="IPR036412">
    <property type="entry name" value="HAD-like_sf"/>
</dbReference>
<dbReference type="EMBL" id="CAJNBJ010000001">
    <property type="protein sequence ID" value="CAE6714669.1"/>
    <property type="molecule type" value="Genomic_DNA"/>
</dbReference>
<proteinExistence type="predicted"/>
<dbReference type="PANTHER" id="PTHR43434:SF3">
    <property type="entry name" value="GMP_IMP NUCLEOTIDASE YRFG"/>
    <property type="match status" value="1"/>
</dbReference>
<gene>
    <name evidence="1" type="ORF">NSPZN2_11390</name>
</gene>
<organism evidence="1 2">
    <name type="scientific">Nitrospira defluvii</name>
    <dbReference type="NCBI Taxonomy" id="330214"/>
    <lineage>
        <taxon>Bacteria</taxon>
        <taxon>Pseudomonadati</taxon>
        <taxon>Nitrospirota</taxon>
        <taxon>Nitrospiria</taxon>
        <taxon>Nitrospirales</taxon>
        <taxon>Nitrospiraceae</taxon>
        <taxon>Nitrospira</taxon>
    </lineage>
</organism>